<keyword evidence="4 6" id="KW-1133">Transmembrane helix</keyword>
<protein>
    <submittedName>
        <fullName evidence="8">Type II secretion system pseudopilin OxpG</fullName>
    </submittedName>
</protein>
<keyword evidence="2" id="KW-0488">Methylation</keyword>
<evidence type="ECO:0000259" key="7">
    <source>
        <dbReference type="Pfam" id="PF08334"/>
    </source>
</evidence>
<dbReference type="InterPro" id="IPR012902">
    <property type="entry name" value="N_methyl_site"/>
</dbReference>
<dbReference type="GO" id="GO:0015627">
    <property type="term" value="C:type II protein secretion system complex"/>
    <property type="evidence" value="ECO:0007669"/>
    <property type="project" value="InterPro"/>
</dbReference>
<dbReference type="Pfam" id="PF08334">
    <property type="entry name" value="T2SSG"/>
    <property type="match status" value="1"/>
</dbReference>
<accession>A0A0G0U9C7</accession>
<evidence type="ECO:0000256" key="4">
    <source>
        <dbReference type="ARBA" id="ARBA00022989"/>
    </source>
</evidence>
<feature type="transmembrane region" description="Helical" evidence="6">
    <location>
        <begin position="35"/>
        <end position="56"/>
    </location>
</feature>
<reference evidence="8 9" key="1">
    <citation type="journal article" date="2015" name="Nature">
        <title>rRNA introns, odd ribosomes, and small enigmatic genomes across a large radiation of phyla.</title>
        <authorList>
            <person name="Brown C.T."/>
            <person name="Hug L.A."/>
            <person name="Thomas B.C."/>
            <person name="Sharon I."/>
            <person name="Castelle C.J."/>
            <person name="Singh A."/>
            <person name="Wilkins M.J."/>
            <person name="Williams K.H."/>
            <person name="Banfield J.F."/>
        </authorList>
    </citation>
    <scope>NUCLEOTIDE SEQUENCE [LARGE SCALE GENOMIC DNA]</scope>
</reference>
<dbReference type="GO" id="GO:0015628">
    <property type="term" value="P:protein secretion by the type II secretion system"/>
    <property type="evidence" value="ECO:0007669"/>
    <property type="project" value="InterPro"/>
</dbReference>
<dbReference type="InterPro" id="IPR045584">
    <property type="entry name" value="Pilin-like"/>
</dbReference>
<organism evidence="8 9">
    <name type="scientific">Candidatus Woesebacteria bacterium GW2011_GWF1_40_24</name>
    <dbReference type="NCBI Taxonomy" id="1618601"/>
    <lineage>
        <taxon>Bacteria</taxon>
        <taxon>Candidatus Woeseibacteriota</taxon>
    </lineage>
</organism>
<keyword evidence="5 6" id="KW-0472">Membrane</keyword>
<keyword evidence="3 6" id="KW-0812">Transmembrane</keyword>
<dbReference type="GO" id="GO:0016020">
    <property type="term" value="C:membrane"/>
    <property type="evidence" value="ECO:0007669"/>
    <property type="project" value="UniProtKB-SubCell"/>
</dbReference>
<evidence type="ECO:0000256" key="5">
    <source>
        <dbReference type="ARBA" id="ARBA00023136"/>
    </source>
</evidence>
<dbReference type="Proteomes" id="UP000034627">
    <property type="component" value="Unassembled WGS sequence"/>
</dbReference>
<name>A0A0G0U9C7_9BACT</name>
<evidence type="ECO:0000256" key="6">
    <source>
        <dbReference type="SAM" id="Phobius"/>
    </source>
</evidence>
<dbReference type="InterPro" id="IPR000983">
    <property type="entry name" value="Bac_GSPG_pilin"/>
</dbReference>
<evidence type="ECO:0000256" key="1">
    <source>
        <dbReference type="ARBA" id="ARBA00004167"/>
    </source>
</evidence>
<dbReference type="PANTHER" id="PTHR30093">
    <property type="entry name" value="GENERAL SECRETION PATHWAY PROTEIN G"/>
    <property type="match status" value="1"/>
</dbReference>
<feature type="domain" description="Type II secretion system protein GspG C-terminal" evidence="7">
    <location>
        <begin position="62"/>
        <end position="135"/>
    </location>
</feature>
<proteinExistence type="predicted"/>
<dbReference type="AlphaFoldDB" id="A0A0G0U9C7"/>
<gene>
    <name evidence="8" type="ORF">UT93_C0005G0002</name>
</gene>
<dbReference type="Pfam" id="PF07963">
    <property type="entry name" value="N_methyl"/>
    <property type="match status" value="1"/>
</dbReference>
<dbReference type="EMBL" id="LBYR01000005">
    <property type="protein sequence ID" value="KKR56085.1"/>
    <property type="molecule type" value="Genomic_DNA"/>
</dbReference>
<comment type="subcellular location">
    <subcellularLocation>
        <location evidence="1">Membrane</location>
        <topology evidence="1">Single-pass membrane protein</topology>
    </subcellularLocation>
</comment>
<evidence type="ECO:0000256" key="3">
    <source>
        <dbReference type="ARBA" id="ARBA00022692"/>
    </source>
</evidence>
<comment type="caution">
    <text evidence="8">The sequence shown here is derived from an EMBL/GenBank/DDBJ whole genome shotgun (WGS) entry which is preliminary data.</text>
</comment>
<sequence length="167" mass="18267">MNIAAHKKTLSPISLGFTLIRTLRGKNLISVHKGFTLIELLVVVSIIGILATLVTANLNAARSRSRDAVRKADMKNLQTALRLYYNDNGSYPSSVPWGLEWSTANATYMKSVPNDPLPDQTYSYVLNAIDDSFTLSTCLENKSDSVCKSVTVSGWTCESGCVHQVIP</sequence>
<dbReference type="InterPro" id="IPR013545">
    <property type="entry name" value="T2SS_protein-GspG_C"/>
</dbReference>
<dbReference type="PROSITE" id="PS00409">
    <property type="entry name" value="PROKAR_NTER_METHYL"/>
    <property type="match status" value="1"/>
</dbReference>
<dbReference type="NCBIfam" id="TIGR02532">
    <property type="entry name" value="IV_pilin_GFxxxE"/>
    <property type="match status" value="1"/>
</dbReference>
<evidence type="ECO:0000313" key="8">
    <source>
        <dbReference type="EMBL" id="KKR56085.1"/>
    </source>
</evidence>
<evidence type="ECO:0000313" key="9">
    <source>
        <dbReference type="Proteomes" id="UP000034627"/>
    </source>
</evidence>
<evidence type="ECO:0000256" key="2">
    <source>
        <dbReference type="ARBA" id="ARBA00022481"/>
    </source>
</evidence>
<dbReference type="PANTHER" id="PTHR30093:SF44">
    <property type="entry name" value="TYPE II SECRETION SYSTEM CORE PROTEIN G"/>
    <property type="match status" value="1"/>
</dbReference>
<dbReference type="PRINTS" id="PR00813">
    <property type="entry name" value="BCTERIALGSPG"/>
</dbReference>
<dbReference type="Gene3D" id="3.30.700.10">
    <property type="entry name" value="Glycoprotein, Type 4 Pilin"/>
    <property type="match status" value="1"/>
</dbReference>
<dbReference type="SUPFAM" id="SSF54523">
    <property type="entry name" value="Pili subunits"/>
    <property type="match status" value="1"/>
</dbReference>